<evidence type="ECO:0000313" key="2">
    <source>
        <dbReference type="Proteomes" id="UP001595615"/>
    </source>
</evidence>
<comment type="caution">
    <text evidence="1">The sequence shown here is derived from an EMBL/GenBank/DDBJ whole genome shotgun (WGS) entry which is preliminary data.</text>
</comment>
<dbReference type="EMBL" id="JBHRXV010000011">
    <property type="protein sequence ID" value="MFC3714208.1"/>
    <property type="molecule type" value="Genomic_DNA"/>
</dbReference>
<dbReference type="SUPFAM" id="SSF117396">
    <property type="entry name" value="TM1631-like"/>
    <property type="match status" value="1"/>
</dbReference>
<gene>
    <name evidence="1" type="ORF">ACFOMD_16685</name>
</gene>
<dbReference type="PANTHER" id="PTHR30348:SF4">
    <property type="entry name" value="DUF72 DOMAIN-CONTAINING PROTEIN"/>
    <property type="match status" value="1"/>
</dbReference>
<reference evidence="2" key="1">
    <citation type="journal article" date="2019" name="Int. J. Syst. Evol. Microbiol.">
        <title>The Global Catalogue of Microorganisms (GCM) 10K type strain sequencing project: providing services to taxonomists for standard genome sequencing and annotation.</title>
        <authorList>
            <consortium name="The Broad Institute Genomics Platform"/>
            <consortium name="The Broad Institute Genome Sequencing Center for Infectious Disease"/>
            <person name="Wu L."/>
            <person name="Ma J."/>
        </authorList>
    </citation>
    <scope>NUCLEOTIDE SEQUENCE [LARGE SCALE GENOMIC DNA]</scope>
    <source>
        <strain evidence="2">KCTC 42644</strain>
    </source>
</reference>
<proteinExistence type="predicted"/>
<accession>A0ABV7XG16</accession>
<dbReference type="InterPro" id="IPR002763">
    <property type="entry name" value="DUF72"/>
</dbReference>
<sequence length="264" mass="29458">MSIKVGIGGWTFEPWRGVFYPEKHPQARELEYAGKALTSIEVNGTFYSTMKPATFQKWAAETPDDFVFSLKASRYAVNRKLLATAGESIERFIGSGIGELKSKLGPILWQFAGTKKYEPDDFAAFLDLLPAEVDGLKLRHVVEPRHESFRVPEFIELARQKKVAVVFADSDDYPAIPDLTADFVYARLQRSVEDVTTGYDAKALDRWAKVAKEWAAGEAPKGLDYVHPEQPKARARDAFIYLISGAKVRNPAAAMALIERVGGR</sequence>
<dbReference type="Pfam" id="PF01904">
    <property type="entry name" value="DUF72"/>
    <property type="match status" value="1"/>
</dbReference>
<dbReference type="PANTHER" id="PTHR30348">
    <property type="entry name" value="UNCHARACTERIZED PROTEIN YECE"/>
    <property type="match status" value="1"/>
</dbReference>
<keyword evidence="2" id="KW-1185">Reference proteome</keyword>
<dbReference type="Proteomes" id="UP001595615">
    <property type="component" value="Unassembled WGS sequence"/>
</dbReference>
<name>A0ABV7XG16_9SPHN</name>
<dbReference type="InterPro" id="IPR036520">
    <property type="entry name" value="UPF0759_sf"/>
</dbReference>
<dbReference type="Gene3D" id="3.20.20.410">
    <property type="entry name" value="Protein of unknown function UPF0759"/>
    <property type="match status" value="1"/>
</dbReference>
<organism evidence="1 2">
    <name type="scientific">Sphingoaurantiacus capsulatus</name>
    <dbReference type="NCBI Taxonomy" id="1771310"/>
    <lineage>
        <taxon>Bacteria</taxon>
        <taxon>Pseudomonadati</taxon>
        <taxon>Pseudomonadota</taxon>
        <taxon>Alphaproteobacteria</taxon>
        <taxon>Sphingomonadales</taxon>
        <taxon>Sphingosinicellaceae</taxon>
        <taxon>Sphingoaurantiacus</taxon>
    </lineage>
</organism>
<protein>
    <submittedName>
        <fullName evidence="1">DUF72 domain-containing protein</fullName>
    </submittedName>
</protein>
<dbReference type="RefSeq" id="WP_380863421.1">
    <property type="nucleotide sequence ID" value="NZ_JBHRXV010000011.1"/>
</dbReference>
<evidence type="ECO:0000313" key="1">
    <source>
        <dbReference type="EMBL" id="MFC3714208.1"/>
    </source>
</evidence>